<dbReference type="RefSeq" id="WP_146298721.1">
    <property type="nucleotide sequence ID" value="NZ_CP042301.2"/>
</dbReference>
<evidence type="ECO:0000313" key="1">
    <source>
        <dbReference type="EMBL" id="QDZ00069.1"/>
    </source>
</evidence>
<evidence type="ECO:0000313" key="2">
    <source>
        <dbReference type="Proteomes" id="UP000321389"/>
    </source>
</evidence>
<proteinExistence type="predicted"/>
<dbReference type="Proteomes" id="UP000321389">
    <property type="component" value="Chromosome"/>
</dbReference>
<name>A0A5B8KWZ2_9HYPH</name>
<organism evidence="1 2">
    <name type="scientific">Nitratireductor mangrovi</name>
    <dbReference type="NCBI Taxonomy" id="2599600"/>
    <lineage>
        <taxon>Bacteria</taxon>
        <taxon>Pseudomonadati</taxon>
        <taxon>Pseudomonadota</taxon>
        <taxon>Alphaproteobacteria</taxon>
        <taxon>Hyphomicrobiales</taxon>
        <taxon>Phyllobacteriaceae</taxon>
        <taxon>Nitratireductor</taxon>
    </lineage>
</organism>
<reference evidence="1" key="1">
    <citation type="submission" date="2020-04" db="EMBL/GenBank/DDBJ databases">
        <title>Nitratireductor sp. nov. isolated from mangrove soil.</title>
        <authorList>
            <person name="Ye Y."/>
        </authorList>
    </citation>
    <scope>NUCLEOTIDE SEQUENCE</scope>
    <source>
        <strain evidence="1">SY7</strain>
    </source>
</reference>
<protein>
    <submittedName>
        <fullName evidence="1">Uncharacterized protein</fullName>
    </submittedName>
</protein>
<accession>A0A5B8KWZ2</accession>
<sequence>MLLGATAAAAASDRWSVAAIGAVAFAPIPVDARGVDALQLDCREQRWTMLLRTNGDFAAPDPLGAAALRIDRSDFELEPTLSPRGIELRVPRDLLDPLKSGGAMTVSLGDGETRAFARLSLRGSRNAIEAIAPLCTPRDMSAYELVALEDAGEAVDTGRELLAAEIRRFKQFAGQEPEIRAGLLEFPGERRLLVASLCGASSYFGDTGCNVTVHASSTYAPEWREVYNTEGVAIHLDRASFSGGWPRLVTLPPGEDEEFVWSWDGETYALLSPE</sequence>
<dbReference type="EMBL" id="CP042301">
    <property type="protein sequence ID" value="QDZ00069.1"/>
    <property type="molecule type" value="Genomic_DNA"/>
</dbReference>
<dbReference type="KEGG" id="niy:FQ775_06565"/>
<gene>
    <name evidence="1" type="ORF">FQ775_06565</name>
</gene>
<dbReference type="OrthoDB" id="8079851at2"/>
<keyword evidence="2" id="KW-1185">Reference proteome</keyword>
<dbReference type="AlphaFoldDB" id="A0A5B8KWZ2"/>